<evidence type="ECO:0000256" key="1">
    <source>
        <dbReference type="SAM" id="Phobius"/>
    </source>
</evidence>
<dbReference type="Proteomes" id="UP000012118">
    <property type="component" value="Unassembled WGS sequence"/>
</dbReference>
<keyword evidence="1" id="KW-0812">Transmembrane</keyword>
<dbReference type="AlphaFoldDB" id="M6Q1G5"/>
<proteinExistence type="predicted"/>
<dbReference type="EMBL" id="AHNU02000064">
    <property type="protein sequence ID" value="EMN89119.1"/>
    <property type="molecule type" value="Genomic_DNA"/>
</dbReference>
<name>M6Q1G5_9LEPT</name>
<evidence type="ECO:0000313" key="3">
    <source>
        <dbReference type="Proteomes" id="UP000012118"/>
    </source>
</evidence>
<evidence type="ECO:0008006" key="4">
    <source>
        <dbReference type="Google" id="ProtNLM"/>
    </source>
</evidence>
<protein>
    <recommendedName>
        <fullName evidence="4">Phospholipase</fullName>
    </recommendedName>
</protein>
<dbReference type="SUPFAM" id="SSF48537">
    <property type="entry name" value="Phospholipase C/P1 nuclease"/>
    <property type="match status" value="1"/>
</dbReference>
<keyword evidence="1" id="KW-0472">Membrane</keyword>
<organism evidence="2 3">
    <name type="scientific">Leptospira weilii str. UI 13098</name>
    <dbReference type="NCBI Taxonomy" id="1088542"/>
    <lineage>
        <taxon>Bacteria</taxon>
        <taxon>Pseudomonadati</taxon>
        <taxon>Spirochaetota</taxon>
        <taxon>Spirochaetia</taxon>
        <taxon>Leptospirales</taxon>
        <taxon>Leptospiraceae</taxon>
        <taxon>Leptospira</taxon>
    </lineage>
</organism>
<comment type="caution">
    <text evidence="2">The sequence shown here is derived from an EMBL/GenBank/DDBJ whole genome shotgun (WGS) entry which is preliminary data.</text>
</comment>
<dbReference type="GO" id="GO:0016788">
    <property type="term" value="F:hydrolase activity, acting on ester bonds"/>
    <property type="evidence" value="ECO:0007669"/>
    <property type="project" value="InterPro"/>
</dbReference>
<evidence type="ECO:0000313" key="2">
    <source>
        <dbReference type="EMBL" id="EMN89119.1"/>
    </source>
</evidence>
<dbReference type="InterPro" id="IPR008947">
    <property type="entry name" value="PLipase_C/P1_nuclease_dom_sf"/>
</dbReference>
<gene>
    <name evidence="2" type="ORF">LEP1GSC108_0118</name>
</gene>
<sequence>METIQDEEEIMLENKNFFILPNLLRLSKISFSKLSRNNIPKSILLILGIPLVLFFPGTLFSWGTHYLIMDRALEHFSMKFASGEVESESLDSFVKKEKVSLKVLFDEFATWEESRGSKRFKKVEFHPESASVLEFVKAARLNPTTRFLEVERILPGSKSMSGNVQVASITPYLFDLPELPARFQSTVGKKIKIRNLLYTFIDEPDWGMDHHLWGFTEYGYGKQPYGKPEGESSKAPFHMQFQNENWVLSFFASEVVQGGMILDRIELFSRLSKLAGKTGHNYWKYRFATWACHYIQDIGQPYHSKAVPDADFFYYIRYVFSSKDAKKEMKTKTTQLVANRHFLYEDFLSYGLIRFYKNPTSETRTLAGFLTRNFEGFPSYLSNEDLVKFVGKQASSHAATVNESIVATFEEKYTMKSEYDLEKELGTKMKEIIPILDPDKSNRLLEEAGKDFSLTGSATREMLRSILEK</sequence>
<feature type="transmembrane region" description="Helical" evidence="1">
    <location>
        <begin position="43"/>
        <end position="68"/>
    </location>
</feature>
<reference evidence="2 3" key="1">
    <citation type="submission" date="2013-01" db="EMBL/GenBank/DDBJ databases">
        <authorList>
            <person name="Harkins D.M."/>
            <person name="Durkin A.S."/>
            <person name="Brinkac L.M."/>
            <person name="Haft D.H."/>
            <person name="Selengut J.D."/>
            <person name="Sanka R."/>
            <person name="DePew J."/>
            <person name="Purushe J."/>
            <person name="Chanthongthip A."/>
            <person name="Lattana O."/>
            <person name="Phetsouvanh R."/>
            <person name="Newton P.N."/>
            <person name="Vinetz J.M."/>
            <person name="Sutton G.G."/>
            <person name="Nierman W.C."/>
            <person name="Fouts D.E."/>
        </authorList>
    </citation>
    <scope>NUCLEOTIDE SEQUENCE [LARGE SCALE GENOMIC DNA]</scope>
    <source>
        <strain evidence="2 3">UI 13098</strain>
    </source>
</reference>
<accession>M6Q1G5</accession>
<keyword evidence="3" id="KW-1185">Reference proteome</keyword>
<keyword evidence="1" id="KW-1133">Transmembrane helix</keyword>